<feature type="domain" description="TniQ" evidence="1">
    <location>
        <begin position="12"/>
        <end position="127"/>
    </location>
</feature>
<dbReference type="AlphaFoldDB" id="B7JWD7"/>
<protein>
    <recommendedName>
        <fullName evidence="1">TniQ domain-containing protein</fullName>
    </recommendedName>
</protein>
<proteinExistence type="predicted"/>
<name>B7JWD7_RIPO1</name>
<gene>
    <name evidence="2" type="ordered locus">PCC8801_2995</name>
</gene>
<dbReference type="eggNOG" id="COG1933">
    <property type="taxonomic scope" value="Bacteria"/>
</dbReference>
<evidence type="ECO:0000313" key="2">
    <source>
        <dbReference type="EMBL" id="ACK66982.1"/>
    </source>
</evidence>
<evidence type="ECO:0000313" key="3">
    <source>
        <dbReference type="Proteomes" id="UP000008204"/>
    </source>
</evidence>
<accession>B7JWD7</accession>
<dbReference type="KEGG" id="cyp:PCC8801_2995"/>
<keyword evidence="3" id="KW-1185">Reference proteome</keyword>
<sequence>MGKSEAKFQPPWYVEPYEGESISHYLGRYCRHESVSLSALGKATGLGAILGRWEKFRFIPFPSEEELEAFGELIGLSVAQLKGMLPQESMKLLPIRLCGLCYSQKPYHRMEWQYQSRLNCTVHGVKLLTKCPSCGERFAIPSRWVEGKCLRCGMGFKSMRKEQKHD</sequence>
<dbReference type="STRING" id="41431.PCC8801_2995"/>
<dbReference type="OrthoDB" id="455810at2"/>
<evidence type="ECO:0000259" key="1">
    <source>
        <dbReference type="Pfam" id="PF06527"/>
    </source>
</evidence>
<organism evidence="2 3">
    <name type="scientific">Rippkaea orientalis (strain PCC 8801 / RF-1)</name>
    <name type="common">Cyanothece sp. (strain PCC 8801)</name>
    <dbReference type="NCBI Taxonomy" id="41431"/>
    <lineage>
        <taxon>Bacteria</taxon>
        <taxon>Bacillati</taxon>
        <taxon>Cyanobacteriota</taxon>
        <taxon>Cyanophyceae</taxon>
        <taxon>Oscillatoriophycideae</taxon>
        <taxon>Chroococcales</taxon>
        <taxon>Aphanothecaceae</taxon>
        <taxon>Rippkaea</taxon>
        <taxon>Rippkaea orientalis</taxon>
    </lineage>
</organism>
<dbReference type="EMBL" id="CP001287">
    <property type="protein sequence ID" value="ACK66982.1"/>
    <property type="molecule type" value="Genomic_DNA"/>
</dbReference>
<dbReference type="Proteomes" id="UP000008204">
    <property type="component" value="Chromosome"/>
</dbReference>
<dbReference type="HOGENOM" id="CLU_1599988_0_0_3"/>
<dbReference type="Pfam" id="PF06527">
    <property type="entry name" value="TniQ"/>
    <property type="match status" value="1"/>
</dbReference>
<reference evidence="3" key="1">
    <citation type="journal article" date="2011" name="MBio">
        <title>Novel metabolic attributes of the genus Cyanothece, comprising a group of unicellular nitrogen-fixing Cyanobacteria.</title>
        <authorList>
            <person name="Bandyopadhyay A."/>
            <person name="Elvitigala T."/>
            <person name="Welsh E."/>
            <person name="Stockel J."/>
            <person name="Liberton M."/>
            <person name="Min H."/>
            <person name="Sherman L.A."/>
            <person name="Pakrasi H.B."/>
        </authorList>
    </citation>
    <scope>NUCLEOTIDE SEQUENCE [LARGE SCALE GENOMIC DNA]</scope>
    <source>
        <strain evidence="3">PCC 8801</strain>
    </source>
</reference>
<dbReference type="RefSeq" id="WP_012596244.1">
    <property type="nucleotide sequence ID" value="NC_011726.1"/>
</dbReference>
<dbReference type="InterPro" id="IPR009492">
    <property type="entry name" value="TniQ"/>
</dbReference>